<proteinExistence type="inferred from homology"/>
<feature type="region of interest" description="Disordered" evidence="4">
    <location>
        <begin position="259"/>
        <end position="308"/>
    </location>
</feature>
<comment type="similarity">
    <text evidence="3">Belongs to the UTP5 family.</text>
</comment>
<evidence type="ECO:0000313" key="6">
    <source>
        <dbReference type="EMBL" id="CEG01544.1"/>
    </source>
</evidence>
<reference evidence="6 7" key="2">
    <citation type="journal article" date="2014" name="BMC Genomics">
        <title>An improved genome of the model marine alga Ostreococcus tauri unfolds by assessing Illumina de novo assemblies.</title>
        <authorList>
            <person name="Blanc-Mathieu R."/>
            <person name="Verhelst B."/>
            <person name="Derelle E."/>
            <person name="Rombauts S."/>
            <person name="Bouget F.Y."/>
            <person name="Carre I."/>
            <person name="Chateau A."/>
            <person name="Eyre-Walker A."/>
            <person name="Grimsley N."/>
            <person name="Moreau H."/>
            <person name="Piegu B."/>
            <person name="Rivals E."/>
            <person name="Schackwitz W."/>
            <person name="Van de Peer Y."/>
            <person name="Piganeau G."/>
        </authorList>
    </citation>
    <scope>NUCLEOTIDE SEQUENCE [LARGE SCALE GENOMIC DNA]</scope>
    <source>
        <strain evidence="7">OTTH 0595 / CCAP 157/2 / RCC745</strain>
    </source>
</reference>
<reference evidence="7" key="1">
    <citation type="journal article" date="2006" name="Proc. Natl. Acad. Sci. U.S.A.">
        <title>Genome analysis of the smallest free-living eukaryote Ostreococcus tauri unveils many unique features.</title>
        <authorList>
            <person name="Derelle E."/>
            <person name="Ferraz C."/>
            <person name="Rombauts S."/>
            <person name="Rouze P."/>
            <person name="Worden A.Z."/>
            <person name="Robbens S."/>
            <person name="Partensky F."/>
            <person name="Degroeve S."/>
            <person name="Echeynie S."/>
            <person name="Cooke R."/>
            <person name="Saeys Y."/>
            <person name="Wuyts J."/>
            <person name="Jabbari K."/>
            <person name="Bowler C."/>
            <person name="Panaud O."/>
            <person name="Piegu B."/>
            <person name="Ball S.G."/>
            <person name="Ral J.-P."/>
            <person name="Bouget F.-Y."/>
            <person name="Piganeau G."/>
            <person name="De Baets B."/>
            <person name="Picard A."/>
            <person name="Delseny M."/>
            <person name="Demaille J."/>
            <person name="Van de Peer Y."/>
            <person name="Moreau H."/>
        </authorList>
    </citation>
    <scope>NUCLEOTIDE SEQUENCE [LARGE SCALE GENOMIC DNA]</scope>
    <source>
        <strain evidence="7">OTTH 0595 / CCAP 157/2 / RCC745</strain>
    </source>
</reference>
<evidence type="ECO:0000256" key="3">
    <source>
        <dbReference type="ARBA" id="ARBA00038335"/>
    </source>
</evidence>
<organism evidence="6 7">
    <name type="scientific">Ostreococcus tauri</name>
    <name type="common">Marine green alga</name>
    <dbReference type="NCBI Taxonomy" id="70448"/>
    <lineage>
        <taxon>Eukaryota</taxon>
        <taxon>Viridiplantae</taxon>
        <taxon>Chlorophyta</taxon>
        <taxon>Mamiellophyceae</taxon>
        <taxon>Mamiellales</taxon>
        <taxon>Bathycoccaceae</taxon>
        <taxon>Ostreococcus</taxon>
    </lineage>
</organism>
<feature type="region of interest" description="Disordered" evidence="4">
    <location>
        <begin position="1"/>
        <end position="28"/>
    </location>
</feature>
<sequence>MAKRRSMLPPRAMASRPQREDEDGTTKCDDDAAIEAAAAEGSTTLGARARALRLARGRAIDGTTVDAAFDADGALDATPRAMGDGGDADGKGRSGSTTARADSLSALLSQALRADDAALIERCLSVNDRTTIANTVSRLSASNAMKLLSECAARAQAKPGSGERCARWARTILLHHAGYASSAPKARATLLKLSQTIESHVSMQGSLQALLGRLELVLHASASTKQNVGGVDVEENDDGVTTVYDEATDAVDVLQDVMGGAGEEGEDEEWETDEDGESEDEDEDEEEDDDDDDNDEDDDDDDDDDDMV</sequence>
<dbReference type="AlphaFoldDB" id="A0A090M8U2"/>
<dbReference type="PANTHER" id="PTHR44267:SF1">
    <property type="entry name" value="WD REPEAT-CONTAINING PROTEIN 43"/>
    <property type="match status" value="1"/>
</dbReference>
<dbReference type="STRING" id="70448.A0A090M8U2"/>
<dbReference type="SUPFAM" id="SSF48371">
    <property type="entry name" value="ARM repeat"/>
    <property type="match status" value="1"/>
</dbReference>
<dbReference type="PANTHER" id="PTHR44267">
    <property type="entry name" value="WD REPEAT-CONTAINING PROTEIN 43"/>
    <property type="match status" value="1"/>
</dbReference>
<gene>
    <name evidence="6" type="ORF">OT_ostta08g03090</name>
</gene>
<dbReference type="GO" id="GO:0000462">
    <property type="term" value="P:maturation of SSU-rRNA from tricistronic rRNA transcript (SSU-rRNA, 5.8S rRNA, LSU-rRNA)"/>
    <property type="evidence" value="ECO:0007669"/>
    <property type="project" value="TreeGrafter"/>
</dbReference>
<feature type="compositionally biased region" description="Acidic residues" evidence="4">
    <location>
        <begin position="263"/>
        <end position="308"/>
    </location>
</feature>
<evidence type="ECO:0000256" key="2">
    <source>
        <dbReference type="ARBA" id="ARBA00023242"/>
    </source>
</evidence>
<evidence type="ECO:0000256" key="1">
    <source>
        <dbReference type="ARBA" id="ARBA00004123"/>
    </source>
</evidence>
<evidence type="ECO:0000256" key="4">
    <source>
        <dbReference type="SAM" id="MobiDB-lite"/>
    </source>
</evidence>
<keyword evidence="2" id="KW-0539">Nucleus</keyword>
<dbReference type="EMBL" id="CAID01000008">
    <property type="protein sequence ID" value="CEG01544.1"/>
    <property type="molecule type" value="Genomic_DNA"/>
</dbReference>
<dbReference type="InterPro" id="IPR007148">
    <property type="entry name" value="SSU_processome_Utp12"/>
</dbReference>
<dbReference type="GeneID" id="9831451"/>
<comment type="caution">
    <text evidence="6">The sequence shown here is derived from an EMBL/GenBank/DDBJ whole genome shotgun (WGS) entry which is preliminary data.</text>
</comment>
<evidence type="ECO:0000259" key="5">
    <source>
        <dbReference type="Pfam" id="PF04003"/>
    </source>
</evidence>
<accession>A0A090M8U2</accession>
<dbReference type="InterPro" id="IPR052414">
    <property type="entry name" value="U3_snoRNA-assoc_WDR"/>
</dbReference>
<dbReference type="Proteomes" id="UP000009170">
    <property type="component" value="Unassembled WGS sequence"/>
</dbReference>
<protein>
    <submittedName>
        <fullName evidence="6">Small-subunit processome, Utp12</fullName>
    </submittedName>
</protein>
<comment type="subcellular location">
    <subcellularLocation>
        <location evidence="1">Nucleus</location>
    </subcellularLocation>
</comment>
<keyword evidence="7" id="KW-1185">Reference proteome</keyword>
<dbReference type="Pfam" id="PF04003">
    <property type="entry name" value="Utp12"/>
    <property type="match status" value="1"/>
</dbReference>
<dbReference type="GO" id="GO:0005730">
    <property type="term" value="C:nucleolus"/>
    <property type="evidence" value="ECO:0007669"/>
    <property type="project" value="TreeGrafter"/>
</dbReference>
<dbReference type="FunCoup" id="A0A090M8U2">
    <property type="interactions" value="245"/>
</dbReference>
<name>A0A090M8U2_OSTTA</name>
<dbReference type="InterPro" id="IPR016024">
    <property type="entry name" value="ARM-type_fold"/>
</dbReference>
<feature type="region of interest" description="Disordered" evidence="4">
    <location>
        <begin position="76"/>
        <end position="98"/>
    </location>
</feature>
<feature type="domain" description="Small-subunit processome Utp12" evidence="5">
    <location>
        <begin position="116"/>
        <end position="218"/>
    </location>
</feature>
<dbReference type="OrthoDB" id="30195at2759"/>
<dbReference type="KEGG" id="ota:OT_ostta08g03090"/>
<dbReference type="InParanoid" id="A0A090M8U2"/>
<evidence type="ECO:0000313" key="7">
    <source>
        <dbReference type="Proteomes" id="UP000009170"/>
    </source>
</evidence>
<dbReference type="RefSeq" id="XP_003080872.2">
    <property type="nucleotide sequence ID" value="XM_003080824.2"/>
</dbReference>